<dbReference type="InterPro" id="IPR013087">
    <property type="entry name" value="Znf_C2H2_type"/>
</dbReference>
<dbReference type="OrthoDB" id="3488808at2759"/>
<feature type="region of interest" description="Disordered" evidence="2">
    <location>
        <begin position="106"/>
        <end position="142"/>
    </location>
</feature>
<dbReference type="EMBL" id="PQXN01000199">
    <property type="protein sequence ID" value="TGO49827.1"/>
    <property type="molecule type" value="Genomic_DNA"/>
</dbReference>
<accession>A0A4Z1HYI3</accession>
<feature type="domain" description="C2H2-type" evidence="3">
    <location>
        <begin position="147"/>
        <end position="177"/>
    </location>
</feature>
<evidence type="ECO:0000259" key="3">
    <source>
        <dbReference type="PROSITE" id="PS50157"/>
    </source>
</evidence>
<dbReference type="GO" id="GO:0008270">
    <property type="term" value="F:zinc ion binding"/>
    <property type="evidence" value="ECO:0007669"/>
    <property type="project" value="UniProtKB-KW"/>
</dbReference>
<proteinExistence type="predicted"/>
<keyword evidence="1" id="KW-0479">Metal-binding</keyword>
<reference evidence="4 5" key="1">
    <citation type="submission" date="2017-12" db="EMBL/GenBank/DDBJ databases">
        <title>Comparative genomics of Botrytis spp.</title>
        <authorList>
            <person name="Valero-Jimenez C.A."/>
            <person name="Tapia P."/>
            <person name="Veloso J."/>
            <person name="Silva-Moreno E."/>
            <person name="Staats M."/>
            <person name="Valdes J.H."/>
            <person name="Van Kan J.A.L."/>
        </authorList>
    </citation>
    <scope>NUCLEOTIDE SEQUENCE [LARGE SCALE GENOMIC DNA]</scope>
    <source>
        <strain evidence="4 5">MUCL11595</strain>
    </source>
</reference>
<dbReference type="PROSITE" id="PS00028">
    <property type="entry name" value="ZINC_FINGER_C2H2_1"/>
    <property type="match status" value="1"/>
</dbReference>
<evidence type="ECO:0000256" key="1">
    <source>
        <dbReference type="PROSITE-ProRule" id="PRU00042"/>
    </source>
</evidence>
<keyword evidence="1" id="KW-0863">Zinc-finger</keyword>
<keyword evidence="1" id="KW-0862">Zinc</keyword>
<protein>
    <recommendedName>
        <fullName evidence="3">C2H2-type domain-containing protein</fullName>
    </recommendedName>
</protein>
<dbReference type="Proteomes" id="UP000297527">
    <property type="component" value="Unassembled WGS sequence"/>
</dbReference>
<keyword evidence="5" id="KW-1185">Reference proteome</keyword>
<evidence type="ECO:0000256" key="2">
    <source>
        <dbReference type="SAM" id="MobiDB-lite"/>
    </source>
</evidence>
<organism evidence="4 5">
    <name type="scientific">Botryotinia convoluta</name>
    <dbReference type="NCBI Taxonomy" id="54673"/>
    <lineage>
        <taxon>Eukaryota</taxon>
        <taxon>Fungi</taxon>
        <taxon>Dikarya</taxon>
        <taxon>Ascomycota</taxon>
        <taxon>Pezizomycotina</taxon>
        <taxon>Leotiomycetes</taxon>
        <taxon>Helotiales</taxon>
        <taxon>Sclerotiniaceae</taxon>
        <taxon>Botryotinia</taxon>
    </lineage>
</organism>
<dbReference type="PROSITE" id="PS50157">
    <property type="entry name" value="ZINC_FINGER_C2H2_2"/>
    <property type="match status" value="1"/>
</dbReference>
<evidence type="ECO:0000313" key="5">
    <source>
        <dbReference type="Proteomes" id="UP000297527"/>
    </source>
</evidence>
<sequence length="274" mass="31061">MSDLVASSFQHFVTSSAGKNSLISDDCLHPSPHSCHRNMLEETLPNVDPNLYSPRSSMSFDISHNTPLFDLGFVDTRSCLDLSQTGNVMCPIDFRHGYQQRTVRTTFSPQSDHNTARARHLKSVPDSSCKRASRGSKSRGTHDSNRIRCSFYNCLSTFARRGDLIRHHKSLHCPKTPCIHSSMGCSYQTGRLDKMREHTRKKHPTIPHFDRVDITNYQVAKTERLLHSEISHLPESEVEWVPETCDLSAFVLKDINLGAESMGMEFPIQICDEL</sequence>
<name>A0A4Z1HYI3_9HELO</name>
<dbReference type="AlphaFoldDB" id="A0A4Z1HYI3"/>
<comment type="caution">
    <text evidence="4">The sequence shown here is derived from an EMBL/GenBank/DDBJ whole genome shotgun (WGS) entry which is preliminary data.</text>
</comment>
<evidence type="ECO:0000313" key="4">
    <source>
        <dbReference type="EMBL" id="TGO49827.1"/>
    </source>
</evidence>
<gene>
    <name evidence="4" type="ORF">BCON_0199g00190</name>
</gene>